<evidence type="ECO:0000313" key="2">
    <source>
        <dbReference type="EMBL" id="CAA9410251.1"/>
    </source>
</evidence>
<feature type="region of interest" description="Disordered" evidence="1">
    <location>
        <begin position="371"/>
        <end position="456"/>
    </location>
</feature>
<dbReference type="EMBL" id="CADCUQ010000509">
    <property type="protein sequence ID" value="CAA9410251.1"/>
    <property type="molecule type" value="Genomic_DNA"/>
</dbReference>
<feature type="region of interest" description="Disordered" evidence="1">
    <location>
        <begin position="194"/>
        <end position="217"/>
    </location>
</feature>
<feature type="region of interest" description="Disordered" evidence="1">
    <location>
        <begin position="278"/>
        <end position="303"/>
    </location>
</feature>
<feature type="compositionally biased region" description="Basic and acidic residues" evidence="1">
    <location>
        <begin position="1"/>
        <end position="15"/>
    </location>
</feature>
<name>A0A6J4PBV2_9BACT</name>
<sequence length="456" mass="50351">DARQRQDQGRREVSRRACRAGSARERGLLGGGRGRRGRRRPDHDHRGDRLQPADAGRDGPRRGVREGPSRHPREVRDAAGERGAGEDHGVGGHRGRRVRRRHDLELRDAPVGEERLAGEPAALRRPHPGLRPQGLHPVHPGVPLLRGRHVLRAVLRRVVLPDVPQGPLREGRARDARQADVAAGPRLRVQARRPRERHGGHLPARPAGVGRGPGAAEHRHQHLRGHLLRQELERQGRLAGDEAGGAVLRGPRPRLRRAGRRHQRLLGLRDELRPGQRRHVVRRHLGRRRGRGPQGVPRRREDGLRLRARGEDEGLGLAVHVVARHPEDVRREGRSVGVHVVDDLQGVPAARGGEVRLGAPASGLAAVHVRDPGIPRGGQGVRRAHAGLHPGGRPGRGDGRAHPVRRDPVPRDPRVAGPRHSDLPADQRRDRGARERRRGARAVPGLRRDPRGDLPM</sequence>
<organism evidence="2">
    <name type="scientific">uncultured Phycisphaerae bacterium</name>
    <dbReference type="NCBI Taxonomy" id="904963"/>
    <lineage>
        <taxon>Bacteria</taxon>
        <taxon>Pseudomonadati</taxon>
        <taxon>Planctomycetota</taxon>
        <taxon>Phycisphaerae</taxon>
        <taxon>environmental samples</taxon>
    </lineage>
</organism>
<evidence type="ECO:0000256" key="1">
    <source>
        <dbReference type="SAM" id="MobiDB-lite"/>
    </source>
</evidence>
<reference evidence="2" key="1">
    <citation type="submission" date="2020-02" db="EMBL/GenBank/DDBJ databases">
        <authorList>
            <person name="Meier V. D."/>
        </authorList>
    </citation>
    <scope>NUCLEOTIDE SEQUENCE</scope>
    <source>
        <strain evidence="2">AVDCRST_MAG64</strain>
    </source>
</reference>
<feature type="compositionally biased region" description="Basic and acidic residues" evidence="1">
    <location>
        <begin position="395"/>
        <end position="433"/>
    </location>
</feature>
<gene>
    <name evidence="2" type="ORF">AVDCRST_MAG64-2275</name>
</gene>
<feature type="compositionally biased region" description="Basic residues" evidence="1">
    <location>
        <begin position="91"/>
        <end position="100"/>
    </location>
</feature>
<feature type="compositionally biased region" description="Basic residues" evidence="1">
    <location>
        <begin position="278"/>
        <end position="291"/>
    </location>
</feature>
<protein>
    <submittedName>
        <fullName evidence="2">Various polyols ABC transporter, substrate-binding protein</fullName>
    </submittedName>
</protein>
<dbReference type="AlphaFoldDB" id="A0A6J4PBV2"/>
<feature type="compositionally biased region" description="Basic and acidic residues" evidence="1">
    <location>
        <begin position="41"/>
        <end position="90"/>
    </location>
</feature>
<accession>A0A6J4PBV2</accession>
<feature type="non-terminal residue" evidence="2">
    <location>
        <position position="1"/>
    </location>
</feature>
<feature type="compositionally biased region" description="Basic and acidic residues" evidence="1">
    <location>
        <begin position="446"/>
        <end position="456"/>
    </location>
</feature>
<feature type="region of interest" description="Disordered" evidence="1">
    <location>
        <begin position="1"/>
        <end position="100"/>
    </location>
</feature>
<feature type="non-terminal residue" evidence="2">
    <location>
        <position position="456"/>
    </location>
</feature>
<proteinExistence type="predicted"/>